<reference evidence="2" key="2">
    <citation type="journal article" date="2021" name="PeerJ">
        <title>Extensive microbial diversity within the chicken gut microbiome revealed by metagenomics and culture.</title>
        <authorList>
            <person name="Gilroy R."/>
            <person name="Ravi A."/>
            <person name="Getino M."/>
            <person name="Pursley I."/>
            <person name="Horton D.L."/>
            <person name="Alikhan N.F."/>
            <person name="Baker D."/>
            <person name="Gharbi K."/>
            <person name="Hall N."/>
            <person name="Watson M."/>
            <person name="Adriaenssens E.M."/>
            <person name="Foster-Nyarko E."/>
            <person name="Jarju S."/>
            <person name="Secka A."/>
            <person name="Antonio M."/>
            <person name="Oren A."/>
            <person name="Chaudhuri R.R."/>
            <person name="La Ragione R."/>
            <person name="Hildebrand F."/>
            <person name="Pallen M.J."/>
        </authorList>
    </citation>
    <scope>NUCLEOTIDE SEQUENCE</scope>
    <source>
        <strain evidence="2">ChiSjej5B23-6657</strain>
    </source>
</reference>
<evidence type="ECO:0000313" key="3">
    <source>
        <dbReference type="Proteomes" id="UP000823912"/>
    </source>
</evidence>
<comment type="caution">
    <text evidence="2">The sequence shown here is derived from an EMBL/GenBank/DDBJ whole genome shotgun (WGS) entry which is preliminary data.</text>
</comment>
<accession>A0A9D1JAD9</accession>
<name>A0A9D1JAD9_9FIRM</name>
<proteinExistence type="predicted"/>
<dbReference type="AlphaFoldDB" id="A0A9D1JAD9"/>
<feature type="region of interest" description="Disordered" evidence="1">
    <location>
        <begin position="55"/>
        <end position="81"/>
    </location>
</feature>
<organism evidence="2 3">
    <name type="scientific">Candidatus Pullilachnospira gallistercoris</name>
    <dbReference type="NCBI Taxonomy" id="2840911"/>
    <lineage>
        <taxon>Bacteria</taxon>
        <taxon>Bacillati</taxon>
        <taxon>Bacillota</taxon>
        <taxon>Clostridia</taxon>
        <taxon>Lachnospirales</taxon>
        <taxon>Lachnospiraceae</taxon>
        <taxon>Lachnospiraceae incertae sedis</taxon>
        <taxon>Candidatus Pullilachnospira</taxon>
    </lineage>
</organism>
<reference evidence="2" key="1">
    <citation type="submission" date="2020-10" db="EMBL/GenBank/DDBJ databases">
        <authorList>
            <person name="Gilroy R."/>
        </authorList>
    </citation>
    <scope>NUCLEOTIDE SEQUENCE</scope>
    <source>
        <strain evidence="2">ChiSjej5B23-6657</strain>
    </source>
</reference>
<evidence type="ECO:0000256" key="1">
    <source>
        <dbReference type="SAM" id="MobiDB-lite"/>
    </source>
</evidence>
<gene>
    <name evidence="2" type="ORF">IAA55_01175</name>
</gene>
<protein>
    <submittedName>
        <fullName evidence="2">Uncharacterized protein</fullName>
    </submittedName>
</protein>
<dbReference type="EMBL" id="DVHM01000021">
    <property type="protein sequence ID" value="HIR69874.1"/>
    <property type="molecule type" value="Genomic_DNA"/>
</dbReference>
<evidence type="ECO:0000313" key="2">
    <source>
        <dbReference type="EMBL" id="HIR69874.1"/>
    </source>
</evidence>
<dbReference type="Proteomes" id="UP000823912">
    <property type="component" value="Unassembled WGS sequence"/>
</dbReference>
<sequence>MKRVKLIVRGLLLWYFPTDREYRIMRRWKRILDAIAGTAWKILLGMASVSEAKRRLAARRRGQRSPQKAQRPGRMKYGAGV</sequence>